<organism evidence="2 3">
    <name type="scientific">Candidatus Avichristensenella intestinipullorum</name>
    <dbReference type="NCBI Taxonomy" id="2840693"/>
    <lineage>
        <taxon>Bacteria</taxon>
        <taxon>Bacillati</taxon>
        <taxon>Bacillota</taxon>
        <taxon>Clostridia</taxon>
        <taxon>Candidatus Avichristensenella</taxon>
    </lineage>
</organism>
<dbReference type="AlphaFoldDB" id="A0A9D0YWR0"/>
<reference evidence="2" key="1">
    <citation type="submission" date="2020-10" db="EMBL/GenBank/DDBJ databases">
        <authorList>
            <person name="Gilroy R."/>
        </authorList>
    </citation>
    <scope>NUCLEOTIDE SEQUENCE</scope>
    <source>
        <strain evidence="2">ChiHile30-977</strain>
    </source>
</reference>
<reference evidence="2" key="2">
    <citation type="journal article" date="2021" name="PeerJ">
        <title>Extensive microbial diversity within the chicken gut microbiome revealed by metagenomics and culture.</title>
        <authorList>
            <person name="Gilroy R."/>
            <person name="Ravi A."/>
            <person name="Getino M."/>
            <person name="Pursley I."/>
            <person name="Horton D.L."/>
            <person name="Alikhan N.F."/>
            <person name="Baker D."/>
            <person name="Gharbi K."/>
            <person name="Hall N."/>
            <person name="Watson M."/>
            <person name="Adriaenssens E.M."/>
            <person name="Foster-Nyarko E."/>
            <person name="Jarju S."/>
            <person name="Secka A."/>
            <person name="Antonio M."/>
            <person name="Oren A."/>
            <person name="Chaudhuri R.R."/>
            <person name="La Ragione R."/>
            <person name="Hildebrand F."/>
            <person name="Pallen M.J."/>
        </authorList>
    </citation>
    <scope>NUCLEOTIDE SEQUENCE</scope>
    <source>
        <strain evidence="2">ChiHile30-977</strain>
    </source>
</reference>
<feature type="domain" description="Phospholipase C/D" evidence="1">
    <location>
        <begin position="26"/>
        <end position="132"/>
    </location>
</feature>
<evidence type="ECO:0000313" key="3">
    <source>
        <dbReference type="Proteomes" id="UP000886819"/>
    </source>
</evidence>
<protein>
    <submittedName>
        <fullName evidence="2">Zinc dependent phospholipase C family protein</fullName>
    </submittedName>
</protein>
<dbReference type="Pfam" id="PF00882">
    <property type="entry name" value="Zn_dep_PLPC"/>
    <property type="match status" value="1"/>
</dbReference>
<gene>
    <name evidence="2" type="ORF">IAA66_01750</name>
</gene>
<sequence length="300" mass="33337">MPSGYLHQLCAERACGMAGITPVEGDALCLGAQGPDPLFVLGMFPLRLSSRPSKVGALIHQHRTGAFLGALADRAKRGTAVERAFTMGFFTHYALDSTVHPYVYSQSLDRHGRYSSALHMRLEKRWDALYYRRAGHRGTPVVMPGLEESRPHWETIADLWTGAMEWVFPDYPFERGMVLRAFADAARVNRLTHSPLGGKYALVWVLERIIGKPCLVTSQMAPRFPLHGDIENTAHHAWRSPYDPERERSEDLATLFDRGVRRAAELLHALSAYFDGECSAEALALVTGNAGYDSGMPSKP</sequence>
<dbReference type="Proteomes" id="UP000886819">
    <property type="component" value="Unassembled WGS sequence"/>
</dbReference>
<evidence type="ECO:0000313" key="2">
    <source>
        <dbReference type="EMBL" id="HIQ62295.1"/>
    </source>
</evidence>
<comment type="caution">
    <text evidence="2">The sequence shown here is derived from an EMBL/GenBank/DDBJ whole genome shotgun (WGS) entry which is preliminary data.</text>
</comment>
<dbReference type="EMBL" id="DVFI01000026">
    <property type="protein sequence ID" value="HIQ62295.1"/>
    <property type="molecule type" value="Genomic_DNA"/>
</dbReference>
<evidence type="ECO:0000259" key="1">
    <source>
        <dbReference type="Pfam" id="PF00882"/>
    </source>
</evidence>
<proteinExistence type="predicted"/>
<name>A0A9D0YWR0_9FIRM</name>
<accession>A0A9D0YWR0</accession>
<dbReference type="InterPro" id="IPR029002">
    <property type="entry name" value="PLPC/GPLD1"/>
</dbReference>